<dbReference type="PANTHER" id="PTHR30405:SF11">
    <property type="entry name" value="RNA-GUIDED DNA ENDONUCLEASE RV2885C-RELATED"/>
    <property type="match status" value="1"/>
</dbReference>
<dbReference type="EMBL" id="NRQW01000078">
    <property type="protein sequence ID" value="PLZ93226.1"/>
    <property type="molecule type" value="Genomic_DNA"/>
</dbReference>
<evidence type="ECO:0000256" key="1">
    <source>
        <dbReference type="ARBA" id="ARBA00008761"/>
    </source>
</evidence>
<keyword evidence="9" id="KW-1185">Reference proteome</keyword>
<evidence type="ECO:0000256" key="3">
    <source>
        <dbReference type="ARBA" id="ARBA00022578"/>
    </source>
</evidence>
<evidence type="ECO:0000313" key="9">
    <source>
        <dbReference type="Proteomes" id="UP000235036"/>
    </source>
</evidence>
<evidence type="ECO:0000259" key="7">
    <source>
        <dbReference type="Pfam" id="PF07282"/>
    </source>
</evidence>
<keyword evidence="4" id="KW-0238">DNA-binding</keyword>
<name>A0A2N6K7H2_FISMU</name>
<dbReference type="InterPro" id="IPR010095">
    <property type="entry name" value="Cas12f1-like_TNB"/>
</dbReference>
<feature type="domain" description="Probable transposase IS891/IS1136/IS1341" evidence="6">
    <location>
        <begin position="157"/>
        <end position="260"/>
    </location>
</feature>
<comment type="similarity">
    <text evidence="1">In the C-terminal section; belongs to the transposase 35 family.</text>
</comment>
<evidence type="ECO:0000259" key="6">
    <source>
        <dbReference type="Pfam" id="PF01385"/>
    </source>
</evidence>
<evidence type="ECO:0000256" key="5">
    <source>
        <dbReference type="ARBA" id="ARBA00023172"/>
    </source>
</evidence>
<proteinExistence type="inferred from homology"/>
<evidence type="ECO:0000256" key="4">
    <source>
        <dbReference type="ARBA" id="ARBA00023125"/>
    </source>
</evidence>
<gene>
    <name evidence="8" type="ORF">CEN44_03680</name>
</gene>
<dbReference type="GO" id="GO:0006310">
    <property type="term" value="P:DNA recombination"/>
    <property type="evidence" value="ECO:0007669"/>
    <property type="project" value="UniProtKB-KW"/>
</dbReference>
<protein>
    <submittedName>
        <fullName evidence="8">Transposase</fullName>
    </submittedName>
</protein>
<dbReference type="Pfam" id="PF07282">
    <property type="entry name" value="Cas12f1-like_TNB"/>
    <property type="match status" value="1"/>
</dbReference>
<dbReference type="RefSeq" id="WP_085948363.1">
    <property type="nucleotide sequence ID" value="NZ_CAWNVR010000009.1"/>
</dbReference>
<dbReference type="GO" id="GO:0003677">
    <property type="term" value="F:DNA binding"/>
    <property type="evidence" value="ECO:0007669"/>
    <property type="project" value="UniProtKB-KW"/>
</dbReference>
<dbReference type="Pfam" id="PF01385">
    <property type="entry name" value="OrfB_IS605"/>
    <property type="match status" value="1"/>
</dbReference>
<comment type="similarity">
    <text evidence="2">In the N-terminal section; belongs to the transposase 2 family.</text>
</comment>
<organism evidence="8 9">
    <name type="scientific">Fischerella muscicola CCMEE 5323</name>
    <dbReference type="NCBI Taxonomy" id="2019572"/>
    <lineage>
        <taxon>Bacteria</taxon>
        <taxon>Bacillati</taxon>
        <taxon>Cyanobacteriota</taxon>
        <taxon>Cyanophyceae</taxon>
        <taxon>Nostocales</taxon>
        <taxon>Hapalosiphonaceae</taxon>
        <taxon>Fischerella</taxon>
    </lineage>
</organism>
<dbReference type="NCBIfam" id="NF040570">
    <property type="entry name" value="guided_TnpB"/>
    <property type="match status" value="1"/>
</dbReference>
<sequence>MNQVLTISCKLKVSDLQAAKLDATLDAFVQALNWVNQNTPKKIVNAVKLQSLCYYEVRARFGLSSNLAQQVCRRVAGSRKVAKQKNRPVKAFKAGFVTYDARIFCFREKDWTVSLTTVDGRERFELAIGNYQRGMLKDSNPKSATLVKRQDGSYYIQICLESEPPQPQDGDEVLGVDLGRTDIAHTSVGQHWDGRDITKVRDHFANLRAKVQHKASKGTRSSRRRCRQLLQRLSGRERRFQSWINHNVSRRIIETAKSIGASIALEDLTGIRERTNQQPRNKTEQRRSNSWAFHQLRQFIGYKALSAGVKVVAINPRYTSQTCHQCLHIHPDPDKSYRSGKGFKCGHCGWHGDADFNGAKNIQSIGLLVNQPGGSWLSCEITGGLLKARAVPARVSVG</sequence>
<reference evidence="8 9" key="1">
    <citation type="submission" date="2017-08" db="EMBL/GenBank/DDBJ databases">
        <title>Genomes of Fischerella (Mastigocladus) sp. strains.</title>
        <authorList>
            <person name="Miller S.R."/>
        </authorList>
    </citation>
    <scope>NUCLEOTIDE SEQUENCE [LARGE SCALE GENOMIC DNA]</scope>
    <source>
        <strain evidence="8 9">CCMEE 5323</strain>
    </source>
</reference>
<evidence type="ECO:0000313" key="8">
    <source>
        <dbReference type="EMBL" id="PLZ93226.1"/>
    </source>
</evidence>
<comment type="caution">
    <text evidence="8">The sequence shown here is derived from an EMBL/GenBank/DDBJ whole genome shotgun (WGS) entry which is preliminary data.</text>
</comment>
<dbReference type="InterPro" id="IPR051399">
    <property type="entry name" value="RNA-guided_DNA_endo/Transpos"/>
</dbReference>
<dbReference type="NCBIfam" id="TIGR01766">
    <property type="entry name" value="IS200/IS605 family accessory protein TnpB-like domain"/>
    <property type="match status" value="1"/>
</dbReference>
<dbReference type="PANTHER" id="PTHR30405">
    <property type="entry name" value="TRANSPOSASE"/>
    <property type="match status" value="1"/>
</dbReference>
<dbReference type="InterPro" id="IPR001959">
    <property type="entry name" value="Transposase"/>
</dbReference>
<keyword evidence="3" id="KW-0815">Transposition</keyword>
<feature type="domain" description="Cas12f1-like TNB" evidence="7">
    <location>
        <begin position="293"/>
        <end position="362"/>
    </location>
</feature>
<dbReference type="AlphaFoldDB" id="A0A2N6K7H2"/>
<dbReference type="Proteomes" id="UP000235036">
    <property type="component" value="Unassembled WGS sequence"/>
</dbReference>
<keyword evidence="5" id="KW-0233">DNA recombination</keyword>
<evidence type="ECO:0000256" key="2">
    <source>
        <dbReference type="ARBA" id="ARBA00011044"/>
    </source>
</evidence>
<accession>A0A2N6K7H2</accession>
<dbReference type="GO" id="GO:0032196">
    <property type="term" value="P:transposition"/>
    <property type="evidence" value="ECO:0007669"/>
    <property type="project" value="UniProtKB-KW"/>
</dbReference>